<protein>
    <submittedName>
        <fullName evidence="9">Chain length-determining protein</fullName>
    </submittedName>
</protein>
<keyword evidence="4 7" id="KW-1133">Transmembrane helix</keyword>
<feature type="transmembrane region" description="Helical" evidence="7">
    <location>
        <begin position="423"/>
        <end position="450"/>
    </location>
</feature>
<evidence type="ECO:0000256" key="2">
    <source>
        <dbReference type="ARBA" id="ARBA00022475"/>
    </source>
</evidence>
<dbReference type="Proteomes" id="UP000321933">
    <property type="component" value="Unassembled WGS sequence"/>
</dbReference>
<keyword evidence="6" id="KW-0175">Coiled coil</keyword>
<dbReference type="NCBIfam" id="TIGR03007">
    <property type="entry name" value="pepcterm_ChnLen"/>
    <property type="match status" value="1"/>
</dbReference>
<dbReference type="AlphaFoldDB" id="A0A5C8ZN87"/>
<dbReference type="GO" id="GO:0004713">
    <property type="term" value="F:protein tyrosine kinase activity"/>
    <property type="evidence" value="ECO:0007669"/>
    <property type="project" value="TreeGrafter"/>
</dbReference>
<feature type="coiled-coil region" evidence="6">
    <location>
        <begin position="282"/>
        <end position="385"/>
    </location>
</feature>
<comment type="subcellular location">
    <subcellularLocation>
        <location evidence="1">Cell membrane</location>
        <topology evidence="1">Multi-pass membrane protein</topology>
    </subcellularLocation>
</comment>
<comment type="caution">
    <text evidence="9">The sequence shown here is derived from an EMBL/GenBank/DDBJ whole genome shotgun (WGS) entry which is preliminary data.</text>
</comment>
<gene>
    <name evidence="9" type="ORF">FVW59_16710</name>
</gene>
<keyword evidence="10" id="KW-1185">Reference proteome</keyword>
<feature type="transmembrane region" description="Helical" evidence="7">
    <location>
        <begin position="20"/>
        <end position="40"/>
    </location>
</feature>
<evidence type="ECO:0000256" key="5">
    <source>
        <dbReference type="ARBA" id="ARBA00023136"/>
    </source>
</evidence>
<accession>A0A5C8ZN87</accession>
<evidence type="ECO:0000256" key="4">
    <source>
        <dbReference type="ARBA" id="ARBA00022989"/>
    </source>
</evidence>
<dbReference type="RefSeq" id="WP_148065513.1">
    <property type="nucleotide sequence ID" value="NZ_VRYZ01000008.1"/>
</dbReference>
<reference evidence="9 10" key="1">
    <citation type="submission" date="2019-08" db="EMBL/GenBank/DDBJ databases">
        <title>Parahaliea maris sp. nov., isolated from the surface seawater.</title>
        <authorList>
            <person name="Liu Y."/>
        </authorList>
    </citation>
    <scope>NUCLEOTIDE SEQUENCE [LARGE SCALE GENOMIC DNA]</scope>
    <source>
        <strain evidence="9 10">S2-26</strain>
    </source>
</reference>
<evidence type="ECO:0000313" key="9">
    <source>
        <dbReference type="EMBL" id="TXS89655.1"/>
    </source>
</evidence>
<organism evidence="9 10">
    <name type="scientific">Parahaliea aestuarii</name>
    <dbReference type="NCBI Taxonomy" id="1852021"/>
    <lineage>
        <taxon>Bacteria</taxon>
        <taxon>Pseudomonadati</taxon>
        <taxon>Pseudomonadota</taxon>
        <taxon>Gammaproteobacteria</taxon>
        <taxon>Cellvibrionales</taxon>
        <taxon>Halieaceae</taxon>
        <taxon>Parahaliea</taxon>
    </lineage>
</organism>
<name>A0A5C8ZN87_9GAMM</name>
<dbReference type="InterPro" id="IPR003856">
    <property type="entry name" value="LPS_length_determ_N"/>
</dbReference>
<evidence type="ECO:0000256" key="3">
    <source>
        <dbReference type="ARBA" id="ARBA00022692"/>
    </source>
</evidence>
<feature type="coiled-coil region" evidence="6">
    <location>
        <begin position="169"/>
        <end position="239"/>
    </location>
</feature>
<feature type="domain" description="Polysaccharide chain length determinant N-terminal" evidence="8">
    <location>
        <begin position="15"/>
        <end position="93"/>
    </location>
</feature>
<keyword evidence="3 7" id="KW-0812">Transmembrane</keyword>
<dbReference type="GO" id="GO:0005886">
    <property type="term" value="C:plasma membrane"/>
    <property type="evidence" value="ECO:0007669"/>
    <property type="project" value="UniProtKB-SubCell"/>
</dbReference>
<feature type="transmembrane region" description="Helical" evidence="7">
    <location>
        <begin position="481"/>
        <end position="501"/>
    </location>
</feature>
<evidence type="ECO:0000256" key="6">
    <source>
        <dbReference type="SAM" id="Coils"/>
    </source>
</evidence>
<dbReference type="PANTHER" id="PTHR32309">
    <property type="entry name" value="TYROSINE-PROTEIN KINASE"/>
    <property type="match status" value="1"/>
</dbReference>
<dbReference type="OrthoDB" id="9795292at2"/>
<dbReference type="PANTHER" id="PTHR32309:SF13">
    <property type="entry name" value="FERRIC ENTEROBACTIN TRANSPORT PROTEIN FEPE"/>
    <property type="match status" value="1"/>
</dbReference>
<keyword evidence="2" id="KW-1003">Cell membrane</keyword>
<dbReference type="Pfam" id="PF02706">
    <property type="entry name" value="Wzz"/>
    <property type="match status" value="1"/>
</dbReference>
<evidence type="ECO:0000313" key="10">
    <source>
        <dbReference type="Proteomes" id="UP000321933"/>
    </source>
</evidence>
<proteinExistence type="predicted"/>
<dbReference type="InterPro" id="IPR050445">
    <property type="entry name" value="Bact_polysacc_biosynth/exp"/>
</dbReference>
<dbReference type="InterPro" id="IPR014345">
    <property type="entry name" value="XrtA_polysacc_chain"/>
</dbReference>
<evidence type="ECO:0000256" key="1">
    <source>
        <dbReference type="ARBA" id="ARBA00004651"/>
    </source>
</evidence>
<dbReference type="EMBL" id="VRYZ01000008">
    <property type="protein sequence ID" value="TXS89655.1"/>
    <property type="molecule type" value="Genomic_DNA"/>
</dbReference>
<sequence length="513" mass="56719">MQDALAQIWSYALGVWRHRWLVLVVAWLIAIAAWVWIWRLPEAYVASARIYVDTNSVLRPLLRGLAIQPDIDQRIAMMSRTLLSRPNLEKLMRMTDLDLNVSTELEREDMVADLRKAISLSGDRGNSSLYSISVRDSDREMAKRIAQSLITVFIESSRTDKRDDSSGAQSFIDEQIAEYEKRLVEAENRLARFKQENVDVLPGGGGGYYSRLETTKGELAAARLSLNEAENRRRELQSQLAGEVPVFLASGASGSPLDARIQALQVQLDTLKSRYTDKHPEVRQVQGLLDELQREKAAEMELAMATGGAGYTELSGSPVYQGMRSMLAETEARVAELQVRVAEYQRRVGVLEDKVNSIPEVETQLKQLDRDYNVLASQHQELLQRRESARLSEDVEQQASSVTFRVIDPPFVPTKPSDPNKPLLNAGALLLGVGGGIGTGLLLSILSPVVSDPRTLVNVTGLPLLGTVTLVQTAQEQRKDLFASLTYASLVIALVATYLGLSLGQSSLFGLSV</sequence>
<keyword evidence="5 7" id="KW-0472">Membrane</keyword>
<evidence type="ECO:0000256" key="7">
    <source>
        <dbReference type="SAM" id="Phobius"/>
    </source>
</evidence>
<evidence type="ECO:0000259" key="8">
    <source>
        <dbReference type="Pfam" id="PF02706"/>
    </source>
</evidence>